<name>A0ABN8RH37_9CNID</name>
<protein>
    <submittedName>
        <fullName evidence="1">Uncharacterized protein</fullName>
    </submittedName>
</protein>
<organism evidence="1 2">
    <name type="scientific">Porites evermanni</name>
    <dbReference type="NCBI Taxonomy" id="104178"/>
    <lineage>
        <taxon>Eukaryota</taxon>
        <taxon>Metazoa</taxon>
        <taxon>Cnidaria</taxon>
        <taxon>Anthozoa</taxon>
        <taxon>Hexacorallia</taxon>
        <taxon>Scleractinia</taxon>
        <taxon>Fungiina</taxon>
        <taxon>Poritidae</taxon>
        <taxon>Porites</taxon>
    </lineage>
</organism>
<dbReference type="Proteomes" id="UP001159427">
    <property type="component" value="Unassembled WGS sequence"/>
</dbReference>
<keyword evidence="2" id="KW-1185">Reference proteome</keyword>
<evidence type="ECO:0000313" key="1">
    <source>
        <dbReference type="EMBL" id="CAH3177165.1"/>
    </source>
</evidence>
<reference evidence="1 2" key="1">
    <citation type="submission" date="2022-05" db="EMBL/GenBank/DDBJ databases">
        <authorList>
            <consortium name="Genoscope - CEA"/>
            <person name="William W."/>
        </authorList>
    </citation>
    <scope>NUCLEOTIDE SEQUENCE [LARGE SCALE GENOMIC DNA]</scope>
</reference>
<proteinExistence type="predicted"/>
<accession>A0ABN8RH37</accession>
<dbReference type="EMBL" id="CALNXI010001793">
    <property type="protein sequence ID" value="CAH3177165.1"/>
    <property type="molecule type" value="Genomic_DNA"/>
</dbReference>
<sequence>MPTSVGVSKLMSCDALSNRESHSHLSFLNVIAVTFNVAVTMKIMVSACSHVECTVNSSRRAALGSIKGEIPATTAVVTIANPEVTSIVDMEGSVRVFLHKVTVLNDTLLPVHV</sequence>
<gene>
    <name evidence="1" type="ORF">PEVE_00011032</name>
</gene>
<evidence type="ECO:0000313" key="2">
    <source>
        <dbReference type="Proteomes" id="UP001159427"/>
    </source>
</evidence>
<comment type="caution">
    <text evidence="1">The sequence shown here is derived from an EMBL/GenBank/DDBJ whole genome shotgun (WGS) entry which is preliminary data.</text>
</comment>